<feature type="non-terminal residue" evidence="2">
    <location>
        <position position="1"/>
    </location>
</feature>
<accession>A0A7K9VR46</accession>
<dbReference type="GO" id="GO:0016020">
    <property type="term" value="C:membrane"/>
    <property type="evidence" value="ECO:0007669"/>
    <property type="project" value="UniProtKB-SubCell"/>
</dbReference>
<comment type="caution">
    <text evidence="1">Lacks conserved residue(s) required for the propagation of feature annotation.</text>
</comment>
<reference evidence="2 3" key="1">
    <citation type="submission" date="2019-09" db="EMBL/GenBank/DDBJ databases">
        <title>Bird 10,000 Genomes (B10K) Project - Family phase.</title>
        <authorList>
            <person name="Zhang G."/>
        </authorList>
    </citation>
    <scope>NUCLEOTIDE SEQUENCE [LARGE SCALE GENOMIC DNA]</scope>
    <source>
        <strain evidence="2">B10K-DU-001-57</strain>
        <tissue evidence="2">Muscle</tissue>
    </source>
</reference>
<feature type="non-terminal residue" evidence="2">
    <location>
        <position position="63"/>
    </location>
</feature>
<keyword evidence="1" id="KW-1133">Transmembrane helix</keyword>
<dbReference type="Proteomes" id="UP000567872">
    <property type="component" value="Unassembled WGS sequence"/>
</dbReference>
<sequence>RNRRVPENVLAVALVALVAFLGYGLLLRGLFRDLGLFQFCLVIAGCQYSLLKSVQPDAASPMH</sequence>
<dbReference type="EMBL" id="VXAA01007699">
    <property type="protein sequence ID" value="NXI75056.1"/>
    <property type="molecule type" value="Genomic_DNA"/>
</dbReference>
<comment type="subcellular location">
    <subcellularLocation>
        <location evidence="1">Membrane</location>
        <topology evidence="1">Multi-pass membrane protein</topology>
    </subcellularLocation>
</comment>
<dbReference type="AlphaFoldDB" id="A0A7K9VR46"/>
<keyword evidence="1" id="KW-0472">Membrane</keyword>
<dbReference type="PANTHER" id="PTHR12372:SF4">
    <property type="entry name" value="PECANEX-LIKE PROTEIN 3"/>
    <property type="match status" value="1"/>
</dbReference>
<keyword evidence="1" id="KW-0812">Transmembrane</keyword>
<protein>
    <recommendedName>
        <fullName evidence="1">Pecanex-like protein</fullName>
    </recommendedName>
</protein>
<comment type="similarity">
    <text evidence="1">Belongs to the pecanex family.</text>
</comment>
<feature type="transmembrane region" description="Helical" evidence="1">
    <location>
        <begin position="9"/>
        <end position="28"/>
    </location>
</feature>
<evidence type="ECO:0000256" key="1">
    <source>
        <dbReference type="RuleBase" id="RU367089"/>
    </source>
</evidence>
<dbReference type="PANTHER" id="PTHR12372">
    <property type="entry name" value="PECANEX"/>
    <property type="match status" value="1"/>
</dbReference>
<proteinExistence type="inferred from homology"/>
<evidence type="ECO:0000313" key="3">
    <source>
        <dbReference type="Proteomes" id="UP000567872"/>
    </source>
</evidence>
<name>A0A7K9VR46_ANSSE</name>
<organism evidence="2 3">
    <name type="scientific">Anseranas semipalmata</name>
    <name type="common">Magpie goose</name>
    <name type="synonym">Anas semipalmata</name>
    <dbReference type="NCBI Taxonomy" id="8851"/>
    <lineage>
        <taxon>Eukaryota</taxon>
        <taxon>Metazoa</taxon>
        <taxon>Chordata</taxon>
        <taxon>Craniata</taxon>
        <taxon>Vertebrata</taxon>
        <taxon>Euteleostomi</taxon>
        <taxon>Archelosauria</taxon>
        <taxon>Archosauria</taxon>
        <taxon>Dinosauria</taxon>
        <taxon>Saurischia</taxon>
        <taxon>Theropoda</taxon>
        <taxon>Coelurosauria</taxon>
        <taxon>Aves</taxon>
        <taxon>Neognathae</taxon>
        <taxon>Galloanserae</taxon>
        <taxon>Anseriformes</taxon>
        <taxon>Anseranatidae</taxon>
        <taxon>Anseranas</taxon>
    </lineage>
</organism>
<dbReference type="InterPro" id="IPR039797">
    <property type="entry name" value="Pecanex"/>
</dbReference>
<gene>
    <name evidence="2" type="primary">Pcnx1_1</name>
    <name evidence="2" type="ORF">ANSSEM_R02984</name>
</gene>
<comment type="caution">
    <text evidence="2">The sequence shown here is derived from an EMBL/GenBank/DDBJ whole genome shotgun (WGS) entry which is preliminary data.</text>
</comment>
<evidence type="ECO:0000313" key="2">
    <source>
        <dbReference type="EMBL" id="NXI75056.1"/>
    </source>
</evidence>
<keyword evidence="3" id="KW-1185">Reference proteome</keyword>